<feature type="region of interest" description="Disordered" evidence="1">
    <location>
        <begin position="358"/>
        <end position="379"/>
    </location>
</feature>
<reference evidence="3" key="1">
    <citation type="submission" date="2021-02" db="EMBL/GenBank/DDBJ databases">
        <authorList>
            <person name="Dougan E. K."/>
            <person name="Rhodes N."/>
            <person name="Thang M."/>
            <person name="Chan C."/>
        </authorList>
    </citation>
    <scope>NUCLEOTIDE SEQUENCE</scope>
</reference>
<sequence>MDRLRRPESFDDVHAEGLFRGTTALQILQNRGIIFAHGLEGLLGAGGFRPQKIPTKQEVLEAGARIFDNTSCAEHVNVFVSHCWGSKRWAKYLALCLYLNFTAAVVCALGTWVAAVTVMLVFGGNFATSHRFNLLSFSIVVYLPTAVFFVVFFLGHHVLHRFRPISLWVDRACVHQTDDELKRRQIQALPVFVARSSSMLVLWDDSYFQRLWCQLELATFAKYGGAAKVQFQPLWLAPWLLSALALDLAVATSWNIIFYWVPKATLTSTSSAVLPTLVLESPFAPLVEGMVFTTTNAIALGVLASIPWTYSCKKKLRNHALMLEQMAAFDCRAAQCTVEADRILVELQVRQLFSSPEKEDEADLTSSSHPLSPRSLPSVHGVSSCDSRALDDFNAFIRGPLRSTVLESVGGEMHVPYGMCLSASLPMIFWSVSDILQYCHCGVGDGLRSCAAPLIIGWVINILLVLPIVYPVFLRMLKCALAVRSEWLQLILSALSGIVTFCHSSNCQGVAFVLPTLGVQDTATRWVGFTFLAFLLLQISCLFGNSGILPAPAAAPETGNDGTYRRLHTADT</sequence>
<keyword evidence="2" id="KW-1133">Transmembrane helix</keyword>
<dbReference type="AlphaFoldDB" id="A0A812TI96"/>
<feature type="transmembrane region" description="Helical" evidence="2">
    <location>
        <begin position="526"/>
        <end position="544"/>
    </location>
</feature>
<feature type="compositionally biased region" description="Low complexity" evidence="1">
    <location>
        <begin position="364"/>
        <end position="378"/>
    </location>
</feature>
<evidence type="ECO:0000313" key="3">
    <source>
        <dbReference type="EMBL" id="CAE7526796.1"/>
    </source>
</evidence>
<evidence type="ECO:0008006" key="5">
    <source>
        <dbReference type="Google" id="ProtNLM"/>
    </source>
</evidence>
<evidence type="ECO:0000256" key="2">
    <source>
        <dbReference type="SAM" id="Phobius"/>
    </source>
</evidence>
<proteinExistence type="predicted"/>
<evidence type="ECO:0000256" key="1">
    <source>
        <dbReference type="SAM" id="MobiDB-lite"/>
    </source>
</evidence>
<evidence type="ECO:0000313" key="4">
    <source>
        <dbReference type="Proteomes" id="UP000604046"/>
    </source>
</evidence>
<feature type="transmembrane region" description="Helical" evidence="2">
    <location>
        <begin position="452"/>
        <end position="474"/>
    </location>
</feature>
<feature type="transmembrane region" description="Helical" evidence="2">
    <location>
        <begin position="486"/>
        <end position="506"/>
    </location>
</feature>
<name>A0A812TI96_9DINO</name>
<organism evidence="3 4">
    <name type="scientific">Symbiodinium natans</name>
    <dbReference type="NCBI Taxonomy" id="878477"/>
    <lineage>
        <taxon>Eukaryota</taxon>
        <taxon>Sar</taxon>
        <taxon>Alveolata</taxon>
        <taxon>Dinophyceae</taxon>
        <taxon>Suessiales</taxon>
        <taxon>Symbiodiniaceae</taxon>
        <taxon>Symbiodinium</taxon>
    </lineage>
</organism>
<keyword evidence="2" id="KW-0812">Transmembrane</keyword>
<dbReference type="EMBL" id="CAJNDS010002563">
    <property type="protein sequence ID" value="CAE7526796.1"/>
    <property type="molecule type" value="Genomic_DNA"/>
</dbReference>
<accession>A0A812TI96</accession>
<feature type="transmembrane region" description="Helical" evidence="2">
    <location>
        <begin position="236"/>
        <end position="261"/>
    </location>
</feature>
<feature type="transmembrane region" description="Helical" evidence="2">
    <location>
        <begin position="97"/>
        <end position="122"/>
    </location>
</feature>
<keyword evidence="2" id="KW-0472">Membrane</keyword>
<feature type="transmembrane region" description="Helical" evidence="2">
    <location>
        <begin position="289"/>
        <end position="310"/>
    </location>
</feature>
<dbReference type="Proteomes" id="UP000604046">
    <property type="component" value="Unassembled WGS sequence"/>
</dbReference>
<comment type="caution">
    <text evidence="3">The sequence shown here is derived from an EMBL/GenBank/DDBJ whole genome shotgun (WGS) entry which is preliminary data.</text>
</comment>
<gene>
    <name evidence="3" type="ORF">SNAT2548_LOCUS29492</name>
</gene>
<feature type="transmembrane region" description="Helical" evidence="2">
    <location>
        <begin position="134"/>
        <end position="154"/>
    </location>
</feature>
<protein>
    <recommendedName>
        <fullName evidence="5">Transmembrane protein</fullName>
    </recommendedName>
</protein>
<keyword evidence="4" id="KW-1185">Reference proteome</keyword>